<gene>
    <name evidence="1" type="ORF">DDR33_10055</name>
</gene>
<comment type="caution">
    <text evidence="1">The sequence shown here is derived from an EMBL/GenBank/DDBJ whole genome shotgun (WGS) entry which is preliminary data.</text>
</comment>
<sequence>MMKIKDLVTPGNEMLVAGSTALQADRTIFQALDQFLKLKLSGSLPVYQQGKYIGNLALIDITNHLLGEHKIEKDKRYRFTRGLMINVIRLRNLAKQIPAAEHRLKFVAECDSIIMGIKDYI</sequence>
<protein>
    <recommendedName>
        <fullName evidence="3">CBS domain-containing protein</fullName>
    </recommendedName>
</protein>
<evidence type="ECO:0000313" key="1">
    <source>
        <dbReference type="EMBL" id="PWG80791.1"/>
    </source>
</evidence>
<dbReference type="RefSeq" id="WP_109415647.1">
    <property type="nucleotide sequence ID" value="NZ_QEAS01000007.1"/>
</dbReference>
<proteinExistence type="predicted"/>
<organism evidence="1 2">
    <name type="scientific">Pararcticibacter amylolyticus</name>
    <dbReference type="NCBI Taxonomy" id="2173175"/>
    <lineage>
        <taxon>Bacteria</taxon>
        <taxon>Pseudomonadati</taxon>
        <taxon>Bacteroidota</taxon>
        <taxon>Sphingobacteriia</taxon>
        <taxon>Sphingobacteriales</taxon>
        <taxon>Sphingobacteriaceae</taxon>
        <taxon>Pararcticibacter</taxon>
    </lineage>
</organism>
<name>A0A2U2PHC6_9SPHI</name>
<dbReference type="Proteomes" id="UP000245647">
    <property type="component" value="Unassembled WGS sequence"/>
</dbReference>
<dbReference type="EMBL" id="QEAS01000007">
    <property type="protein sequence ID" value="PWG80791.1"/>
    <property type="molecule type" value="Genomic_DNA"/>
</dbReference>
<keyword evidence="2" id="KW-1185">Reference proteome</keyword>
<reference evidence="1 2" key="1">
    <citation type="submission" date="2018-04" db="EMBL/GenBank/DDBJ databases">
        <title>Pedobacter chongqingensis sp. nov., isolated from a rottenly hemp rope.</title>
        <authorList>
            <person name="Cai Y."/>
        </authorList>
    </citation>
    <scope>NUCLEOTIDE SEQUENCE [LARGE SCALE GENOMIC DNA]</scope>
    <source>
        <strain evidence="1 2">FJ4-8</strain>
    </source>
</reference>
<evidence type="ECO:0000313" key="2">
    <source>
        <dbReference type="Proteomes" id="UP000245647"/>
    </source>
</evidence>
<evidence type="ECO:0008006" key="3">
    <source>
        <dbReference type="Google" id="ProtNLM"/>
    </source>
</evidence>
<accession>A0A2U2PHC6</accession>
<dbReference type="AlphaFoldDB" id="A0A2U2PHC6"/>